<name>A0A505DQM1_9ACTN</name>
<feature type="compositionally biased region" description="Low complexity" evidence="1">
    <location>
        <begin position="78"/>
        <end position="87"/>
    </location>
</feature>
<comment type="caution">
    <text evidence="2">The sequence shown here is derived from an EMBL/GenBank/DDBJ whole genome shotgun (WGS) entry which is preliminary data.</text>
</comment>
<feature type="compositionally biased region" description="Acidic residues" evidence="1">
    <location>
        <begin position="36"/>
        <end position="51"/>
    </location>
</feature>
<dbReference type="Proteomes" id="UP000317378">
    <property type="component" value="Unassembled WGS sequence"/>
</dbReference>
<gene>
    <name evidence="2" type="ORF">FGD71_003200</name>
</gene>
<sequence length="87" mass="9550">MNDKRMEEPGTNTKVPRDLPEPPYEAEREDALIEVPADEEAPPEVYPDPDEAGSGRRRGDENDDSGEGGPPAEEPLAEEPVPQEQPD</sequence>
<proteinExistence type="predicted"/>
<feature type="compositionally biased region" description="Basic and acidic residues" evidence="1">
    <location>
        <begin position="15"/>
        <end position="31"/>
    </location>
</feature>
<organism evidence="2 3">
    <name type="scientific">Streptomyces sporangiiformans</name>
    <dbReference type="NCBI Taxonomy" id="2315329"/>
    <lineage>
        <taxon>Bacteria</taxon>
        <taxon>Bacillati</taxon>
        <taxon>Actinomycetota</taxon>
        <taxon>Actinomycetes</taxon>
        <taxon>Kitasatosporales</taxon>
        <taxon>Streptomycetaceae</taxon>
        <taxon>Streptomyces</taxon>
    </lineage>
</organism>
<keyword evidence="3" id="KW-1185">Reference proteome</keyword>
<dbReference type="RefSeq" id="WP_140935810.1">
    <property type="nucleotide sequence ID" value="NZ_QXMJ01000044.1"/>
</dbReference>
<protein>
    <submittedName>
        <fullName evidence="2">Uncharacterized protein</fullName>
    </submittedName>
</protein>
<dbReference type="EMBL" id="VCHX02000044">
    <property type="protein sequence ID" value="TPQ23598.1"/>
    <property type="molecule type" value="Genomic_DNA"/>
</dbReference>
<reference evidence="2 3" key="1">
    <citation type="submission" date="2019-06" db="EMBL/GenBank/DDBJ databases">
        <title>Streptomyces sporangiiformans sp. nov., a novel actinomycete isolated from soil in Mount Song.</title>
        <authorList>
            <person name="Han L."/>
        </authorList>
    </citation>
    <scope>NUCLEOTIDE SEQUENCE [LARGE SCALE GENOMIC DNA]</scope>
    <source>
        <strain evidence="2 3">NEAU-SSA 1</strain>
    </source>
</reference>
<accession>A0A505DQM1</accession>
<feature type="region of interest" description="Disordered" evidence="1">
    <location>
        <begin position="1"/>
        <end position="87"/>
    </location>
</feature>
<evidence type="ECO:0000313" key="3">
    <source>
        <dbReference type="Proteomes" id="UP000317378"/>
    </source>
</evidence>
<evidence type="ECO:0000256" key="1">
    <source>
        <dbReference type="SAM" id="MobiDB-lite"/>
    </source>
</evidence>
<dbReference type="AlphaFoldDB" id="A0A505DQM1"/>
<evidence type="ECO:0000313" key="2">
    <source>
        <dbReference type="EMBL" id="TPQ23598.1"/>
    </source>
</evidence>